<dbReference type="Gene3D" id="1.25.40.10">
    <property type="entry name" value="Tetratricopeptide repeat domain"/>
    <property type="match status" value="2"/>
</dbReference>
<feature type="repeat" description="TPR" evidence="3">
    <location>
        <begin position="68"/>
        <end position="101"/>
    </location>
</feature>
<dbReference type="SUPFAM" id="SSF48452">
    <property type="entry name" value="TPR-like"/>
    <property type="match status" value="1"/>
</dbReference>
<dbReference type="PANTHER" id="PTHR45586">
    <property type="entry name" value="TPR REPEAT-CONTAINING PROTEIN PA4667"/>
    <property type="match status" value="1"/>
</dbReference>
<dbReference type="InterPro" id="IPR011990">
    <property type="entry name" value="TPR-like_helical_dom_sf"/>
</dbReference>
<evidence type="ECO:0000256" key="2">
    <source>
        <dbReference type="ARBA" id="ARBA00022803"/>
    </source>
</evidence>
<feature type="compositionally biased region" description="Basic residues" evidence="4">
    <location>
        <begin position="7"/>
        <end position="26"/>
    </location>
</feature>
<proteinExistence type="predicted"/>
<name>A0A2V3IUE7_9FLOR</name>
<dbReference type="EMBL" id="NBIV01000054">
    <property type="protein sequence ID" value="PXF45766.1"/>
    <property type="molecule type" value="Genomic_DNA"/>
</dbReference>
<accession>A0A2V3IUE7</accession>
<dbReference type="SMART" id="SM00028">
    <property type="entry name" value="TPR"/>
    <property type="match status" value="3"/>
</dbReference>
<dbReference type="PROSITE" id="PS50005">
    <property type="entry name" value="TPR"/>
    <property type="match status" value="1"/>
</dbReference>
<reference evidence="5 6" key="1">
    <citation type="journal article" date="2018" name="Mol. Biol. Evol.">
        <title>Analysis of the draft genome of the red seaweed Gracilariopsis chorda provides insights into genome size evolution in Rhodophyta.</title>
        <authorList>
            <person name="Lee J."/>
            <person name="Yang E.C."/>
            <person name="Graf L."/>
            <person name="Yang J.H."/>
            <person name="Qiu H."/>
            <person name="Zel Zion U."/>
            <person name="Chan C.X."/>
            <person name="Stephens T.G."/>
            <person name="Weber A.P.M."/>
            <person name="Boo G.H."/>
            <person name="Boo S.M."/>
            <person name="Kim K.M."/>
            <person name="Shin Y."/>
            <person name="Jung M."/>
            <person name="Lee S.J."/>
            <person name="Yim H.S."/>
            <person name="Lee J.H."/>
            <person name="Bhattacharya D."/>
            <person name="Yoon H.S."/>
        </authorList>
    </citation>
    <scope>NUCLEOTIDE SEQUENCE [LARGE SCALE GENOMIC DNA]</scope>
    <source>
        <strain evidence="5 6">SKKU-2015</strain>
        <tissue evidence="5">Whole body</tissue>
    </source>
</reference>
<feature type="region of interest" description="Disordered" evidence="4">
    <location>
        <begin position="1"/>
        <end position="32"/>
    </location>
</feature>
<evidence type="ECO:0000256" key="1">
    <source>
        <dbReference type="ARBA" id="ARBA00022737"/>
    </source>
</evidence>
<keyword evidence="6" id="KW-1185">Reference proteome</keyword>
<evidence type="ECO:0000256" key="4">
    <source>
        <dbReference type="SAM" id="MobiDB-lite"/>
    </source>
</evidence>
<dbReference type="Pfam" id="PF13181">
    <property type="entry name" value="TPR_8"/>
    <property type="match status" value="1"/>
</dbReference>
<dbReference type="PANTHER" id="PTHR45586:SF1">
    <property type="entry name" value="LIPOPOLYSACCHARIDE ASSEMBLY PROTEIN B"/>
    <property type="match status" value="1"/>
</dbReference>
<gene>
    <name evidence="5" type="ORF">BWQ96_04534</name>
</gene>
<sequence length="357" mass="40289">MSPGQKHTQHARRYASRSTRRKKKALKQSPTVSVEDLLRDARVHEASGNIQEAVSKLEEAVSLRSTDAALYEELASLYMQATRSDDADRALRIAISLQPESGFEKYAYLAQLLGNTEEAVSYARKGTELIRADIMSLDKSQHDRIQELRQYQASAHCATAEICLGVIEESNDPALAERMDVEVENEIMEALALSTEGSDSEQEALIALANLRLSQGREFDAKDAMVRVLGRMSDGLSMLEREDIADDVIVIAMESLPAMEIRIAVGKQLMEVKMWAEAESVLSSVMYECDFNVEVWYLLAITHWKRKQLSEARECLEQTRAILRRPDGYDGELDDDMVDRLYEELDTISDEDDVMKQ</sequence>
<evidence type="ECO:0000313" key="5">
    <source>
        <dbReference type="EMBL" id="PXF45766.1"/>
    </source>
</evidence>
<dbReference type="InterPro" id="IPR019734">
    <property type="entry name" value="TPR_rpt"/>
</dbReference>
<protein>
    <submittedName>
        <fullName evidence="5">Putative assembly chaperone of rpl4</fullName>
    </submittedName>
</protein>
<evidence type="ECO:0000313" key="6">
    <source>
        <dbReference type="Proteomes" id="UP000247409"/>
    </source>
</evidence>
<keyword evidence="1" id="KW-0677">Repeat</keyword>
<dbReference type="STRING" id="448386.A0A2V3IUE7"/>
<dbReference type="Proteomes" id="UP000247409">
    <property type="component" value="Unassembled WGS sequence"/>
</dbReference>
<evidence type="ECO:0000256" key="3">
    <source>
        <dbReference type="PROSITE-ProRule" id="PRU00339"/>
    </source>
</evidence>
<dbReference type="OrthoDB" id="1914839at2759"/>
<comment type="caution">
    <text evidence="5">The sequence shown here is derived from an EMBL/GenBank/DDBJ whole genome shotgun (WGS) entry which is preliminary data.</text>
</comment>
<dbReference type="AlphaFoldDB" id="A0A2V3IUE7"/>
<dbReference type="InterPro" id="IPR051012">
    <property type="entry name" value="CellSynth/LPSAsmb/PSIAsmb"/>
</dbReference>
<keyword evidence="2 3" id="KW-0802">TPR repeat</keyword>
<organism evidence="5 6">
    <name type="scientific">Gracilariopsis chorda</name>
    <dbReference type="NCBI Taxonomy" id="448386"/>
    <lineage>
        <taxon>Eukaryota</taxon>
        <taxon>Rhodophyta</taxon>
        <taxon>Florideophyceae</taxon>
        <taxon>Rhodymeniophycidae</taxon>
        <taxon>Gracilariales</taxon>
        <taxon>Gracilariaceae</taxon>
        <taxon>Gracilariopsis</taxon>
    </lineage>
</organism>